<gene>
    <name evidence="5" type="ORF">C2E21_7952</name>
</gene>
<accession>A0A2P6TFH3</accession>
<organism evidence="5 6">
    <name type="scientific">Chlorella sorokiniana</name>
    <name type="common">Freshwater green alga</name>
    <dbReference type="NCBI Taxonomy" id="3076"/>
    <lineage>
        <taxon>Eukaryota</taxon>
        <taxon>Viridiplantae</taxon>
        <taxon>Chlorophyta</taxon>
        <taxon>core chlorophytes</taxon>
        <taxon>Trebouxiophyceae</taxon>
        <taxon>Chlorellales</taxon>
        <taxon>Chlorellaceae</taxon>
        <taxon>Chlorella clade</taxon>
        <taxon>Chlorella</taxon>
    </lineage>
</organism>
<dbReference type="Proteomes" id="UP000239899">
    <property type="component" value="Unassembled WGS sequence"/>
</dbReference>
<keyword evidence="2" id="KW-0645">Protease</keyword>
<name>A0A2P6TFH3_CHLSO</name>
<protein>
    <submittedName>
        <fullName evidence="5">Pyroglutamyl-peptidase 1</fullName>
    </submittedName>
</protein>
<dbReference type="OrthoDB" id="407146at2759"/>
<evidence type="ECO:0000256" key="2">
    <source>
        <dbReference type="ARBA" id="ARBA00022670"/>
    </source>
</evidence>
<comment type="caution">
    <text evidence="5">The sequence shown here is derived from an EMBL/GenBank/DDBJ whole genome shotgun (WGS) entry which is preliminary data.</text>
</comment>
<dbReference type="EMBL" id="LHPG02000018">
    <property type="protein sequence ID" value="PRW32868.1"/>
    <property type="molecule type" value="Genomic_DNA"/>
</dbReference>
<dbReference type="InterPro" id="IPR036440">
    <property type="entry name" value="Peptidase_C15-like_sf"/>
</dbReference>
<reference evidence="5 6" key="1">
    <citation type="journal article" date="2018" name="Plant J.">
        <title>Genome sequences of Chlorella sorokiniana UTEX 1602 and Micractinium conductrix SAG 241.80: implications to maltose excretion by a green alga.</title>
        <authorList>
            <person name="Arriola M.B."/>
            <person name="Velmurugan N."/>
            <person name="Zhang Y."/>
            <person name="Plunkett M.H."/>
            <person name="Hondzo H."/>
            <person name="Barney B.M."/>
        </authorList>
    </citation>
    <scope>NUCLEOTIDE SEQUENCE [LARGE SCALE GENOMIC DNA]</scope>
    <source>
        <strain evidence="6">UTEX 1602</strain>
    </source>
</reference>
<keyword evidence="6" id="KW-1185">Reference proteome</keyword>
<dbReference type="PANTHER" id="PTHR23402">
    <property type="entry name" value="PROTEASE FAMILY C15 PYROGLUTAMYL-PEPTIDASE I-RELATED"/>
    <property type="match status" value="1"/>
</dbReference>
<comment type="similarity">
    <text evidence="1">Belongs to the peptidase C15 family.</text>
</comment>
<proteinExistence type="inferred from homology"/>
<dbReference type="Pfam" id="PF01470">
    <property type="entry name" value="Peptidase_C15"/>
    <property type="match status" value="1"/>
</dbReference>
<dbReference type="PANTHER" id="PTHR23402:SF1">
    <property type="entry name" value="PYROGLUTAMYL-PEPTIDASE I"/>
    <property type="match status" value="1"/>
</dbReference>
<sequence>MANGPRVQFVVTGFGPFSGVDDNPTAALIELLEQQPKSPAYRILQTAVLEVAAEPVREWLHQLYRSGLGPADGAAPAAAAAAAAADATASDGATQAEEAPIVMLHLGVDTKGDHFKLEQQAVNDFTFRVPDQRGWQPKGQLIDDHPGCSLSTHLRTDLDVPELAERLAARRHDARPSEDAGRYVCNCTLYLSLLHSEKARRRSGRPLHALFLHVPPLAVVPLQRQFQCLLDLLAAIAQQLAPSTEEGEAAGERVAAAAEAEAAAAAAAEEVAGLHLANGTGQGGALAAAAPDMPVQQSALAAAAGAPAL</sequence>
<evidence type="ECO:0000313" key="6">
    <source>
        <dbReference type="Proteomes" id="UP000239899"/>
    </source>
</evidence>
<evidence type="ECO:0000313" key="5">
    <source>
        <dbReference type="EMBL" id="PRW32868.1"/>
    </source>
</evidence>
<keyword evidence="4" id="KW-0788">Thiol protease</keyword>
<evidence type="ECO:0000256" key="4">
    <source>
        <dbReference type="ARBA" id="ARBA00022807"/>
    </source>
</evidence>
<dbReference type="GO" id="GO:0006508">
    <property type="term" value="P:proteolysis"/>
    <property type="evidence" value="ECO:0007669"/>
    <property type="project" value="UniProtKB-KW"/>
</dbReference>
<dbReference type="AlphaFoldDB" id="A0A2P6TFH3"/>
<dbReference type="GO" id="GO:0008234">
    <property type="term" value="F:cysteine-type peptidase activity"/>
    <property type="evidence" value="ECO:0007669"/>
    <property type="project" value="UniProtKB-KW"/>
</dbReference>
<keyword evidence="3" id="KW-0378">Hydrolase</keyword>
<dbReference type="SUPFAM" id="SSF53182">
    <property type="entry name" value="Pyrrolidone carboxyl peptidase (pyroglutamate aminopeptidase)"/>
    <property type="match status" value="1"/>
</dbReference>
<evidence type="ECO:0000256" key="3">
    <source>
        <dbReference type="ARBA" id="ARBA00022801"/>
    </source>
</evidence>
<dbReference type="Gene3D" id="3.40.630.20">
    <property type="entry name" value="Peptidase C15, pyroglutamyl peptidase I-like"/>
    <property type="match status" value="1"/>
</dbReference>
<evidence type="ECO:0000256" key="1">
    <source>
        <dbReference type="ARBA" id="ARBA00006641"/>
    </source>
</evidence>
<dbReference type="InterPro" id="IPR016125">
    <property type="entry name" value="Peptidase_C15-like"/>
</dbReference>